<dbReference type="PROSITE" id="PS52016">
    <property type="entry name" value="TONB_DEPENDENT_REC_3"/>
    <property type="match status" value="1"/>
</dbReference>
<keyword evidence="4 7" id="KW-0812">Transmembrane</keyword>
<keyword evidence="11" id="KW-1185">Reference proteome</keyword>
<organism evidence="10 11">
    <name type="scientific">Sphingobacterium psychroaquaticum</name>
    <dbReference type="NCBI Taxonomy" id="561061"/>
    <lineage>
        <taxon>Bacteria</taxon>
        <taxon>Pseudomonadati</taxon>
        <taxon>Bacteroidota</taxon>
        <taxon>Sphingobacteriia</taxon>
        <taxon>Sphingobacteriales</taxon>
        <taxon>Sphingobacteriaceae</taxon>
        <taxon>Sphingobacterium</taxon>
    </lineage>
</organism>
<dbReference type="STRING" id="561061.SAMN05660862_2410"/>
<comment type="similarity">
    <text evidence="7">Belongs to the TonB-dependent receptor family.</text>
</comment>
<dbReference type="SUPFAM" id="SSF49464">
    <property type="entry name" value="Carboxypeptidase regulatory domain-like"/>
    <property type="match status" value="1"/>
</dbReference>
<protein>
    <submittedName>
        <fullName evidence="10">TonB-linked outer membrane protein, SusC/RagA family</fullName>
    </submittedName>
</protein>
<evidence type="ECO:0000256" key="1">
    <source>
        <dbReference type="ARBA" id="ARBA00004571"/>
    </source>
</evidence>
<dbReference type="Pfam" id="PF07715">
    <property type="entry name" value="Plug"/>
    <property type="match status" value="1"/>
</dbReference>
<keyword evidence="3 7" id="KW-1134">Transmembrane beta strand</keyword>
<keyword evidence="2 7" id="KW-0813">Transport</keyword>
<proteinExistence type="inferred from homology"/>
<keyword evidence="5 7" id="KW-0472">Membrane</keyword>
<evidence type="ECO:0000256" key="3">
    <source>
        <dbReference type="ARBA" id="ARBA00022452"/>
    </source>
</evidence>
<name>A0A1X7K0Y3_9SPHI</name>
<feature type="chain" id="PRO_5013005087" evidence="8">
    <location>
        <begin position="26"/>
        <end position="1076"/>
    </location>
</feature>
<feature type="signal peptide" evidence="8">
    <location>
        <begin position="1"/>
        <end position="25"/>
    </location>
</feature>
<dbReference type="InterPro" id="IPR039426">
    <property type="entry name" value="TonB-dep_rcpt-like"/>
</dbReference>
<evidence type="ECO:0000313" key="11">
    <source>
        <dbReference type="Proteomes" id="UP000192980"/>
    </source>
</evidence>
<evidence type="ECO:0000313" key="10">
    <source>
        <dbReference type="EMBL" id="SMG34561.1"/>
    </source>
</evidence>
<gene>
    <name evidence="10" type="ORF">SAMN05660862_2410</name>
</gene>
<evidence type="ECO:0000256" key="2">
    <source>
        <dbReference type="ARBA" id="ARBA00022448"/>
    </source>
</evidence>
<evidence type="ECO:0000256" key="6">
    <source>
        <dbReference type="ARBA" id="ARBA00023237"/>
    </source>
</evidence>
<comment type="subcellular location">
    <subcellularLocation>
        <location evidence="1 7">Cell outer membrane</location>
        <topology evidence="1 7">Multi-pass membrane protein</topology>
    </subcellularLocation>
</comment>
<evidence type="ECO:0000256" key="8">
    <source>
        <dbReference type="SAM" id="SignalP"/>
    </source>
</evidence>
<dbReference type="AlphaFoldDB" id="A0A1X7K0Y3"/>
<dbReference type="InterPro" id="IPR036942">
    <property type="entry name" value="Beta-barrel_TonB_sf"/>
</dbReference>
<dbReference type="NCBIfam" id="TIGR04056">
    <property type="entry name" value="OMP_RagA_SusC"/>
    <property type="match status" value="1"/>
</dbReference>
<dbReference type="InterPro" id="IPR037066">
    <property type="entry name" value="Plug_dom_sf"/>
</dbReference>
<dbReference type="Gene3D" id="2.40.170.20">
    <property type="entry name" value="TonB-dependent receptor, beta-barrel domain"/>
    <property type="match status" value="1"/>
</dbReference>
<dbReference type="InterPro" id="IPR008969">
    <property type="entry name" value="CarboxyPept-like_regulatory"/>
</dbReference>
<evidence type="ECO:0000256" key="5">
    <source>
        <dbReference type="ARBA" id="ARBA00023136"/>
    </source>
</evidence>
<dbReference type="OrthoDB" id="9768177at2"/>
<evidence type="ECO:0000256" key="4">
    <source>
        <dbReference type="ARBA" id="ARBA00022692"/>
    </source>
</evidence>
<dbReference type="InterPro" id="IPR023997">
    <property type="entry name" value="TonB-dep_OMP_SusC/RagA_CS"/>
</dbReference>
<evidence type="ECO:0000259" key="9">
    <source>
        <dbReference type="Pfam" id="PF07715"/>
    </source>
</evidence>
<sequence length="1076" mass="117934">MTKFYLGLSKIGLVLSMGCAFNVHATGHFRDVSAFPTVNQELIHVRVKVVDQATGAPMEGVSVLVHNKVIGVTDAAGLFSQSVVKGTSLIFNMVGYDRRTLRVSKAQETISLKAIDTEIEEVVVTALGIKREEKALGYATTTVKGEDLTNALSNNWMDALSGKVAGLNLMRSNAGPVGGTKIILRGENNLTGENEALIVVDGVVINSGSGRRSANASDNVYGTGSDNMPVDYGSSMDDINPEDIENVTVLKGPGAAALYGERGANGAIIITTKAGAKKEKGLGITLNSNTAFQTLNSSPDLQYEYGQGLDGAAHYSFGSSADGGSTSGTSSAYGPRFDGQNFFQYNPLTQSVGKERTPWRAYDNINDFWDVGKTFTNSVTIDGSTERTTARFSATNVNNSWIVPNSGYKKNTFALSVNSKVSDKLSISAKVNYNNRWSDNLPGAGYGNQSLMYWYIFWQPNADYNWLRDYWVNGKENLKIQYPFSTYPENPYAISYEFINANNRHTFTGNAQASYQFNKKFSAQLRASLDFSAENRTQNRPYDAGSKLNEGSHRTQEIFSKETNADFLLKYAEKINKTWDLSAIVGGSTRQNEYRIESLFSDGLTFPGVYNHNNNKYGTKFSKGLENLEVNSFYGLFTAGYKDFLFMDVTGRMDWTSTLAAPGYPDKAKGFFYPSVNGSFVFSEVFKLPKAINFAKVRASYANVGSGVQRPYQTQFSFTNPNSLLPGGLANPSTLVNPYIEPLRTRSIEGGLDVRLFKSRIHVDLALYKGNTYNQHLYRVIDAASGNRNYLMNIGEVSNSGVEVALNTKNIVKKGGFNWTSSLTFTSNKNKIVELADSSLVLQQRSVGNGQLVAFEGGSMGDLYGIGYQRAPDGQVIYDPNTGNALLTSDVVYLGNTIPKGKASIGNAFTYKNIRLNVLFDGQWGAVAHSLTHYKLAEQGKTTNTLPGRYSGIIGNGVLANGDGTFRKNDVIAKNIDEYYRSHYGGDNAEGSTYKTDFIKLREVRLDYALPKSMLSSLRLQKATVGLYGRDLFIWSKWPAFDPEFGTISGSDIVKGFEIAQFPSTRTFGFNLIVGF</sequence>
<dbReference type="EMBL" id="FXAU01000004">
    <property type="protein sequence ID" value="SMG34561.1"/>
    <property type="molecule type" value="Genomic_DNA"/>
</dbReference>
<dbReference type="RefSeq" id="WP_085473153.1">
    <property type="nucleotide sequence ID" value="NZ_FXAU01000004.1"/>
</dbReference>
<dbReference type="InterPro" id="IPR023996">
    <property type="entry name" value="TonB-dep_OMP_SusC/RagA"/>
</dbReference>
<keyword evidence="6 7" id="KW-0998">Cell outer membrane</keyword>
<feature type="domain" description="TonB-dependent receptor plug" evidence="9">
    <location>
        <begin position="137"/>
        <end position="267"/>
    </location>
</feature>
<dbReference type="InterPro" id="IPR012910">
    <property type="entry name" value="Plug_dom"/>
</dbReference>
<dbReference type="SUPFAM" id="SSF56935">
    <property type="entry name" value="Porins"/>
    <property type="match status" value="1"/>
</dbReference>
<dbReference type="Proteomes" id="UP000192980">
    <property type="component" value="Unassembled WGS sequence"/>
</dbReference>
<keyword evidence="8" id="KW-0732">Signal</keyword>
<dbReference type="NCBIfam" id="TIGR04057">
    <property type="entry name" value="SusC_RagA_signa"/>
    <property type="match status" value="1"/>
</dbReference>
<dbReference type="GO" id="GO:0009279">
    <property type="term" value="C:cell outer membrane"/>
    <property type="evidence" value="ECO:0007669"/>
    <property type="project" value="UniProtKB-SubCell"/>
</dbReference>
<evidence type="ECO:0000256" key="7">
    <source>
        <dbReference type="PROSITE-ProRule" id="PRU01360"/>
    </source>
</evidence>
<reference evidence="10 11" key="1">
    <citation type="submission" date="2017-04" db="EMBL/GenBank/DDBJ databases">
        <authorList>
            <person name="Afonso C.L."/>
            <person name="Miller P.J."/>
            <person name="Scott M.A."/>
            <person name="Spackman E."/>
            <person name="Goraichik I."/>
            <person name="Dimitrov K.M."/>
            <person name="Suarez D.L."/>
            <person name="Swayne D.E."/>
        </authorList>
    </citation>
    <scope>NUCLEOTIDE SEQUENCE [LARGE SCALE GENOMIC DNA]</scope>
    <source>
        <strain evidence="10 11">DSM 22418</strain>
    </source>
</reference>
<accession>A0A1X7K0Y3</accession>
<dbReference type="Gene3D" id="2.170.130.10">
    <property type="entry name" value="TonB-dependent receptor, plug domain"/>
    <property type="match status" value="1"/>
</dbReference>